<organism evidence="1 2">
    <name type="scientific">Xanthocytophaga agilis</name>
    <dbReference type="NCBI Taxonomy" id="3048010"/>
    <lineage>
        <taxon>Bacteria</taxon>
        <taxon>Pseudomonadati</taxon>
        <taxon>Bacteroidota</taxon>
        <taxon>Cytophagia</taxon>
        <taxon>Cytophagales</taxon>
        <taxon>Rhodocytophagaceae</taxon>
        <taxon>Xanthocytophaga</taxon>
    </lineage>
</organism>
<dbReference type="AlphaFoldDB" id="A0AAE3R2T2"/>
<comment type="caution">
    <text evidence="1">The sequence shown here is derived from an EMBL/GenBank/DDBJ whole genome shotgun (WGS) entry which is preliminary data.</text>
</comment>
<gene>
    <name evidence="1" type="ORF">QNI22_15720</name>
</gene>
<sequence>MLLSTTNLIIGRELWTFPEMRFVDKKSLAQASTLSCPVSFVEVKE</sequence>
<name>A0AAE3R2T2_9BACT</name>
<evidence type="ECO:0000313" key="2">
    <source>
        <dbReference type="Proteomes" id="UP001232063"/>
    </source>
</evidence>
<protein>
    <submittedName>
        <fullName evidence="1">Uncharacterized protein</fullName>
    </submittedName>
</protein>
<dbReference type="EMBL" id="JASJOU010000004">
    <property type="protein sequence ID" value="MDJ1502115.1"/>
    <property type="molecule type" value="Genomic_DNA"/>
</dbReference>
<accession>A0AAE3R2T2</accession>
<reference evidence="1" key="1">
    <citation type="submission" date="2023-05" db="EMBL/GenBank/DDBJ databases">
        <authorList>
            <person name="Zhang X."/>
        </authorList>
    </citation>
    <scope>NUCLEOTIDE SEQUENCE</scope>
    <source>
        <strain evidence="1">BD1B2-1</strain>
    </source>
</reference>
<proteinExistence type="predicted"/>
<keyword evidence="2" id="KW-1185">Reference proteome</keyword>
<dbReference type="RefSeq" id="WP_314511973.1">
    <property type="nucleotide sequence ID" value="NZ_JASJOU010000004.1"/>
</dbReference>
<evidence type="ECO:0000313" key="1">
    <source>
        <dbReference type="EMBL" id="MDJ1502115.1"/>
    </source>
</evidence>
<dbReference type="Proteomes" id="UP001232063">
    <property type="component" value="Unassembled WGS sequence"/>
</dbReference>